<dbReference type="InterPro" id="IPR057670">
    <property type="entry name" value="SH3_retrovirus"/>
</dbReference>
<dbReference type="InterPro" id="IPR036397">
    <property type="entry name" value="RNaseH_sf"/>
</dbReference>
<dbReference type="AlphaFoldDB" id="A0A5A7VAS8"/>
<evidence type="ECO:0000313" key="4">
    <source>
        <dbReference type="EMBL" id="TYK28621.1"/>
    </source>
</evidence>
<gene>
    <name evidence="4" type="ORF">E5676_scaffold2030G00390</name>
    <name evidence="3" type="ORF">E6C27_scaffold548G00300</name>
</gene>
<sequence length="469" mass="53761">MVWRVKTSENCKVAFTTVQTTNDAWYFDSGCSRHMTGKRSFFSELKEYASGHVTFGDGAKGRIIAKGNIDKNNLPCLSDVRYVDGLKANLVKLGHISLRSLDKVIRNEAVVGIPTIDINGSMKTESLGEKKYVLVVVDDYSRFTWVQFFKGKSDTVQICIRLCLNLQREKGKKIIRIYSDHAKEFDNEDLNNFYQIERIHHEFSAPKLFSKMESVERKNRTLQEMARVMIHPKNLPLHFLAEAINTACHIHNRITTRSGMTVTLYELWNGRKLNVKYFHVFGNTCYILADREYHRKWDVKLEQGIFLEYSHNSCAYRVFNIKSGIVMETINVVVNDFESTDNQINDEDDETVNIPVDNSLCSVEVPKADALIDGSGINSEKISKEVIADNLEFVPSTHVKKNHPSSSIIGDPPAKIITQKKEKVDYLKMIADLCYTFAIKPSTIDVALKDEYWINVMQEELLQFMRNNV</sequence>
<evidence type="ECO:0000313" key="3">
    <source>
        <dbReference type="EMBL" id="KAA0064117.1"/>
    </source>
</evidence>
<dbReference type="EMBL" id="SSTE01001908">
    <property type="protein sequence ID" value="KAA0064117.1"/>
    <property type="molecule type" value="Genomic_DNA"/>
</dbReference>
<name>A0A5A7VAS8_CUCMM</name>
<dbReference type="Proteomes" id="UP000321393">
    <property type="component" value="Unassembled WGS sequence"/>
</dbReference>
<protein>
    <submittedName>
        <fullName evidence="3">Gag-pol polyprotein</fullName>
    </submittedName>
</protein>
<dbReference type="Pfam" id="PF00665">
    <property type="entry name" value="rve"/>
    <property type="match status" value="1"/>
</dbReference>
<comment type="caution">
    <text evidence="3">The sequence shown here is derived from an EMBL/GenBank/DDBJ whole genome shotgun (WGS) entry which is preliminary data.</text>
</comment>
<dbReference type="GO" id="GO:0006508">
    <property type="term" value="P:proteolysis"/>
    <property type="evidence" value="ECO:0007669"/>
    <property type="project" value="UniProtKB-KW"/>
</dbReference>
<dbReference type="GO" id="GO:0015074">
    <property type="term" value="P:DNA integration"/>
    <property type="evidence" value="ECO:0007669"/>
    <property type="project" value="InterPro"/>
</dbReference>
<dbReference type="Pfam" id="PF22936">
    <property type="entry name" value="Pol_BBD"/>
    <property type="match status" value="1"/>
</dbReference>
<dbReference type="OrthoDB" id="1932348at2759"/>
<dbReference type="GO" id="GO:0008233">
    <property type="term" value="F:peptidase activity"/>
    <property type="evidence" value="ECO:0007669"/>
    <property type="project" value="UniProtKB-KW"/>
</dbReference>
<dbReference type="PANTHER" id="PTHR42648:SF21">
    <property type="entry name" value="CYSTEINE-RICH RLK (RECEPTOR-LIKE PROTEIN KINASE) 8"/>
    <property type="match status" value="1"/>
</dbReference>
<feature type="domain" description="Integrase catalytic" evidence="2">
    <location>
        <begin position="106"/>
        <end position="272"/>
    </location>
</feature>
<organism evidence="3 5">
    <name type="scientific">Cucumis melo var. makuwa</name>
    <name type="common">Oriental melon</name>
    <dbReference type="NCBI Taxonomy" id="1194695"/>
    <lineage>
        <taxon>Eukaryota</taxon>
        <taxon>Viridiplantae</taxon>
        <taxon>Streptophyta</taxon>
        <taxon>Embryophyta</taxon>
        <taxon>Tracheophyta</taxon>
        <taxon>Spermatophyta</taxon>
        <taxon>Magnoliopsida</taxon>
        <taxon>eudicotyledons</taxon>
        <taxon>Gunneridae</taxon>
        <taxon>Pentapetalae</taxon>
        <taxon>rosids</taxon>
        <taxon>fabids</taxon>
        <taxon>Cucurbitales</taxon>
        <taxon>Cucurbitaceae</taxon>
        <taxon>Benincaseae</taxon>
        <taxon>Cucumis</taxon>
    </lineage>
</organism>
<dbReference type="InterPro" id="IPR012337">
    <property type="entry name" value="RNaseH-like_sf"/>
</dbReference>
<dbReference type="Gene3D" id="3.30.420.10">
    <property type="entry name" value="Ribonuclease H-like superfamily/Ribonuclease H"/>
    <property type="match status" value="1"/>
</dbReference>
<dbReference type="Proteomes" id="UP000321947">
    <property type="component" value="Unassembled WGS sequence"/>
</dbReference>
<reference evidence="5 6" key="1">
    <citation type="submission" date="2019-08" db="EMBL/GenBank/DDBJ databases">
        <title>Draft genome sequences of two oriental melons (Cucumis melo L. var makuwa).</title>
        <authorList>
            <person name="Kwon S.-Y."/>
        </authorList>
    </citation>
    <scope>NUCLEOTIDE SEQUENCE [LARGE SCALE GENOMIC DNA]</scope>
    <source>
        <strain evidence="6">cv. Chang Bougi</strain>
        <strain evidence="5">cv. SW 3</strain>
        <tissue evidence="3">Leaf</tissue>
    </source>
</reference>
<keyword evidence="1" id="KW-0378">Hydrolase</keyword>
<dbReference type="InterPro" id="IPR001584">
    <property type="entry name" value="Integrase_cat-core"/>
</dbReference>
<evidence type="ECO:0000259" key="2">
    <source>
        <dbReference type="PROSITE" id="PS50994"/>
    </source>
</evidence>
<keyword evidence="1" id="KW-0645">Protease</keyword>
<evidence type="ECO:0000313" key="5">
    <source>
        <dbReference type="Proteomes" id="UP000321393"/>
    </source>
</evidence>
<evidence type="ECO:0000256" key="1">
    <source>
        <dbReference type="ARBA" id="ARBA00022670"/>
    </source>
</evidence>
<dbReference type="PROSITE" id="PS50994">
    <property type="entry name" value="INTEGRASE"/>
    <property type="match status" value="1"/>
</dbReference>
<proteinExistence type="predicted"/>
<dbReference type="InterPro" id="IPR054722">
    <property type="entry name" value="PolX-like_BBD"/>
</dbReference>
<dbReference type="GO" id="GO:0003676">
    <property type="term" value="F:nucleic acid binding"/>
    <property type="evidence" value="ECO:0007669"/>
    <property type="project" value="InterPro"/>
</dbReference>
<dbReference type="STRING" id="1194695.A0A5A7VAS8"/>
<dbReference type="Pfam" id="PF25597">
    <property type="entry name" value="SH3_retrovirus"/>
    <property type="match status" value="1"/>
</dbReference>
<dbReference type="EMBL" id="SSTD01002097">
    <property type="protein sequence ID" value="TYK28621.1"/>
    <property type="molecule type" value="Genomic_DNA"/>
</dbReference>
<evidence type="ECO:0000313" key="6">
    <source>
        <dbReference type="Proteomes" id="UP000321947"/>
    </source>
</evidence>
<dbReference type="InterPro" id="IPR039537">
    <property type="entry name" value="Retrotran_Ty1/copia-like"/>
</dbReference>
<dbReference type="SUPFAM" id="SSF53098">
    <property type="entry name" value="Ribonuclease H-like"/>
    <property type="match status" value="1"/>
</dbReference>
<dbReference type="PANTHER" id="PTHR42648">
    <property type="entry name" value="TRANSPOSASE, PUTATIVE-RELATED"/>
    <property type="match status" value="1"/>
</dbReference>
<accession>A0A5A7VAS8</accession>